<dbReference type="InterPro" id="IPR041657">
    <property type="entry name" value="HTH_17"/>
</dbReference>
<comment type="caution">
    <text evidence="2">The sequence shown here is derived from an EMBL/GenBank/DDBJ whole genome shotgun (WGS) entry which is preliminary data.</text>
</comment>
<dbReference type="EMBL" id="PEZZ01000012">
    <property type="protein sequence ID" value="PIS05308.1"/>
    <property type="molecule type" value="Genomic_DNA"/>
</dbReference>
<proteinExistence type="predicted"/>
<protein>
    <recommendedName>
        <fullName evidence="1">Helix-turn-helix domain-containing protein</fullName>
    </recommendedName>
</protein>
<reference evidence="3" key="1">
    <citation type="submission" date="2017-09" db="EMBL/GenBank/DDBJ databases">
        <title>Depth-based differentiation of microbial function through sediment-hosted aquifers and enrichment of novel symbionts in the deep terrestrial subsurface.</title>
        <authorList>
            <person name="Probst A.J."/>
            <person name="Ladd B."/>
            <person name="Jarett J.K."/>
            <person name="Geller-Mcgrath D.E."/>
            <person name="Sieber C.M.K."/>
            <person name="Emerson J.B."/>
            <person name="Anantharaman K."/>
            <person name="Thomas B.C."/>
            <person name="Malmstrom R."/>
            <person name="Stieglmeier M."/>
            <person name="Klingl A."/>
            <person name="Woyke T."/>
            <person name="Ryan C.M."/>
            <person name="Banfield J.F."/>
        </authorList>
    </citation>
    <scope>NUCLEOTIDE SEQUENCE [LARGE SCALE GENOMIC DNA]</scope>
</reference>
<dbReference type="InterPro" id="IPR010093">
    <property type="entry name" value="SinI_DNA-bd"/>
</dbReference>
<gene>
    <name evidence="2" type="ORF">COT81_01985</name>
</gene>
<evidence type="ECO:0000313" key="2">
    <source>
        <dbReference type="EMBL" id="PIS05308.1"/>
    </source>
</evidence>
<name>A0A2H0W1T5_9BACT</name>
<dbReference type="NCBIfam" id="TIGR01764">
    <property type="entry name" value="excise"/>
    <property type="match status" value="1"/>
</dbReference>
<dbReference type="GO" id="GO:0003677">
    <property type="term" value="F:DNA binding"/>
    <property type="evidence" value="ECO:0007669"/>
    <property type="project" value="InterPro"/>
</dbReference>
<organism evidence="2 3">
    <name type="scientific">Candidatus Buchananbacteria bacterium CG10_big_fil_rev_8_21_14_0_10_42_9</name>
    <dbReference type="NCBI Taxonomy" id="1974526"/>
    <lineage>
        <taxon>Bacteria</taxon>
        <taxon>Candidatus Buchananiibacteriota</taxon>
    </lineage>
</organism>
<dbReference type="AlphaFoldDB" id="A0A2H0W1T5"/>
<sequence>MDQEIKPNAVYTTDEAEQILKISSSTMKRMLKKELIRANKVGRQYRILGKELLRLVSPDLEKKAIKHYLGVKRRVVDRINQW</sequence>
<evidence type="ECO:0000313" key="3">
    <source>
        <dbReference type="Proteomes" id="UP000230935"/>
    </source>
</evidence>
<dbReference type="Pfam" id="PF12728">
    <property type="entry name" value="HTH_17"/>
    <property type="match status" value="1"/>
</dbReference>
<feature type="domain" description="Helix-turn-helix" evidence="1">
    <location>
        <begin position="10"/>
        <end position="55"/>
    </location>
</feature>
<evidence type="ECO:0000259" key="1">
    <source>
        <dbReference type="Pfam" id="PF12728"/>
    </source>
</evidence>
<accession>A0A2H0W1T5</accession>
<dbReference type="Proteomes" id="UP000230935">
    <property type="component" value="Unassembled WGS sequence"/>
</dbReference>